<feature type="compositionally biased region" description="Polar residues" evidence="1">
    <location>
        <begin position="84"/>
        <end position="94"/>
    </location>
</feature>
<feature type="region of interest" description="Disordered" evidence="1">
    <location>
        <begin position="84"/>
        <end position="112"/>
    </location>
</feature>
<name>A0AAD6XP19_9AGAR</name>
<protein>
    <submittedName>
        <fullName evidence="2">Uncharacterized protein</fullName>
    </submittedName>
</protein>
<organism evidence="2 3">
    <name type="scientific">Mycena belliarum</name>
    <dbReference type="NCBI Taxonomy" id="1033014"/>
    <lineage>
        <taxon>Eukaryota</taxon>
        <taxon>Fungi</taxon>
        <taxon>Dikarya</taxon>
        <taxon>Basidiomycota</taxon>
        <taxon>Agaricomycotina</taxon>
        <taxon>Agaricomycetes</taxon>
        <taxon>Agaricomycetidae</taxon>
        <taxon>Agaricales</taxon>
        <taxon>Marasmiineae</taxon>
        <taxon>Mycenaceae</taxon>
        <taxon>Mycena</taxon>
    </lineage>
</organism>
<gene>
    <name evidence="2" type="ORF">B0H15DRAFT_949673</name>
</gene>
<evidence type="ECO:0000313" key="2">
    <source>
        <dbReference type="EMBL" id="KAJ7088494.1"/>
    </source>
</evidence>
<dbReference type="Proteomes" id="UP001222325">
    <property type="component" value="Unassembled WGS sequence"/>
</dbReference>
<evidence type="ECO:0000313" key="3">
    <source>
        <dbReference type="Proteomes" id="UP001222325"/>
    </source>
</evidence>
<proteinExistence type="predicted"/>
<sequence length="261" mass="28442">MWPNEFTWSGGFYLTPDEDNAQLFGATFLAVPCKEKGGVKVIEFEFDTSKLNVKVVGSDTKTVIKFRSAQSRFGHALERVLANQPASEQGTVDTPTDEGIANDDNPSPPGPAAKITLPSQAKIDAVMKAPQSLSILKKTQTEFLKIYQDMKTVDVVTGSAPFERSQTIVMEDAATVGLPPLNTPFNQVVLISNKGMSPFLRHRPLGDCQTDLTAAMQELRFVDAKDLTMCLAEKQPQLIALLEKKTAEQAAREKAEGSKAP</sequence>
<evidence type="ECO:0000256" key="1">
    <source>
        <dbReference type="SAM" id="MobiDB-lite"/>
    </source>
</evidence>
<dbReference type="EMBL" id="JARJCN010000026">
    <property type="protein sequence ID" value="KAJ7088494.1"/>
    <property type="molecule type" value="Genomic_DNA"/>
</dbReference>
<comment type="caution">
    <text evidence="2">The sequence shown here is derived from an EMBL/GenBank/DDBJ whole genome shotgun (WGS) entry which is preliminary data.</text>
</comment>
<dbReference type="AlphaFoldDB" id="A0AAD6XP19"/>
<accession>A0AAD6XP19</accession>
<keyword evidence="3" id="KW-1185">Reference proteome</keyword>
<reference evidence="2" key="1">
    <citation type="submission" date="2023-03" db="EMBL/GenBank/DDBJ databases">
        <title>Massive genome expansion in bonnet fungi (Mycena s.s.) driven by repeated elements and novel gene families across ecological guilds.</title>
        <authorList>
            <consortium name="Lawrence Berkeley National Laboratory"/>
            <person name="Harder C.B."/>
            <person name="Miyauchi S."/>
            <person name="Viragh M."/>
            <person name="Kuo A."/>
            <person name="Thoen E."/>
            <person name="Andreopoulos B."/>
            <person name="Lu D."/>
            <person name="Skrede I."/>
            <person name="Drula E."/>
            <person name="Henrissat B."/>
            <person name="Morin E."/>
            <person name="Kohler A."/>
            <person name="Barry K."/>
            <person name="LaButti K."/>
            <person name="Morin E."/>
            <person name="Salamov A."/>
            <person name="Lipzen A."/>
            <person name="Mereny Z."/>
            <person name="Hegedus B."/>
            <person name="Baldrian P."/>
            <person name="Stursova M."/>
            <person name="Weitz H."/>
            <person name="Taylor A."/>
            <person name="Grigoriev I.V."/>
            <person name="Nagy L.G."/>
            <person name="Martin F."/>
            <person name="Kauserud H."/>
        </authorList>
    </citation>
    <scope>NUCLEOTIDE SEQUENCE</scope>
    <source>
        <strain evidence="2">CBHHK173m</strain>
    </source>
</reference>